<dbReference type="EMBL" id="BAAADJ010000021">
    <property type="protein sequence ID" value="GAA0329573.1"/>
    <property type="molecule type" value="Genomic_DNA"/>
</dbReference>
<protein>
    <submittedName>
        <fullName evidence="1">Uncharacterized protein</fullName>
    </submittedName>
</protein>
<dbReference type="InterPro" id="IPR029063">
    <property type="entry name" value="SAM-dependent_MTases_sf"/>
</dbReference>
<reference evidence="1 2" key="1">
    <citation type="journal article" date="2019" name="Int. J. Syst. Evol. Microbiol.">
        <title>The Global Catalogue of Microorganisms (GCM) 10K type strain sequencing project: providing services to taxonomists for standard genome sequencing and annotation.</title>
        <authorList>
            <consortium name="The Broad Institute Genomics Platform"/>
            <consortium name="The Broad Institute Genome Sequencing Center for Infectious Disease"/>
            <person name="Wu L."/>
            <person name="Ma J."/>
        </authorList>
    </citation>
    <scope>NUCLEOTIDE SEQUENCE [LARGE SCALE GENOMIC DNA]</scope>
    <source>
        <strain evidence="1 2">JCM 9731</strain>
    </source>
</reference>
<dbReference type="Gene3D" id="3.40.50.150">
    <property type="entry name" value="Vaccinia Virus protein VP39"/>
    <property type="match status" value="1"/>
</dbReference>
<dbReference type="Proteomes" id="UP001500782">
    <property type="component" value="Unassembled WGS sequence"/>
</dbReference>
<accession>A0ABN0W976</accession>
<proteinExistence type="predicted"/>
<keyword evidence="2" id="KW-1185">Reference proteome</keyword>
<gene>
    <name evidence="1" type="ORF">GCM10008967_20080</name>
</gene>
<organism evidence="1 2">
    <name type="scientific">Bacillus carboniphilus</name>
    <dbReference type="NCBI Taxonomy" id="86663"/>
    <lineage>
        <taxon>Bacteria</taxon>
        <taxon>Bacillati</taxon>
        <taxon>Bacillota</taxon>
        <taxon>Bacilli</taxon>
        <taxon>Bacillales</taxon>
        <taxon>Bacillaceae</taxon>
        <taxon>Bacillus</taxon>
    </lineage>
</organism>
<evidence type="ECO:0000313" key="1">
    <source>
        <dbReference type="EMBL" id="GAA0329573.1"/>
    </source>
</evidence>
<evidence type="ECO:0000313" key="2">
    <source>
        <dbReference type="Proteomes" id="UP001500782"/>
    </source>
</evidence>
<sequence length="66" mass="7948">MACGLFYWRIIYFNKELQKKVNELFYESLRMFGIPGLGDKETIHYTNIAEYYEVVSGKQKLYKKIK</sequence>
<name>A0ABN0W976_9BACI</name>
<comment type="caution">
    <text evidence="1">The sequence shown here is derived from an EMBL/GenBank/DDBJ whole genome shotgun (WGS) entry which is preliminary data.</text>
</comment>